<dbReference type="Gene3D" id="3.40.630.30">
    <property type="match status" value="1"/>
</dbReference>
<dbReference type="EMBL" id="JALXKZ020000039">
    <property type="protein sequence ID" value="MCV7629837.1"/>
    <property type="molecule type" value="Genomic_DNA"/>
</dbReference>
<evidence type="ECO:0000259" key="4">
    <source>
        <dbReference type="PROSITE" id="PS51186"/>
    </source>
</evidence>
<keyword evidence="1" id="KW-0808">Transferase</keyword>
<dbReference type="GO" id="GO:0008999">
    <property type="term" value="F:protein-N-terminal-alanine acetyltransferase activity"/>
    <property type="evidence" value="ECO:0007669"/>
    <property type="project" value="TreeGrafter"/>
</dbReference>
<dbReference type="Pfam" id="PF13302">
    <property type="entry name" value="Acetyltransf_3"/>
    <property type="match status" value="1"/>
</dbReference>
<evidence type="ECO:0000256" key="1">
    <source>
        <dbReference type="ARBA" id="ARBA00022679"/>
    </source>
</evidence>
<dbReference type="PANTHER" id="PTHR43792">
    <property type="entry name" value="GNAT FAMILY, PUTATIVE (AFU_ORTHOLOGUE AFUA_3G00765)-RELATED-RELATED"/>
    <property type="match status" value="1"/>
</dbReference>
<evidence type="ECO:0000256" key="3">
    <source>
        <dbReference type="ARBA" id="ARBA00038502"/>
    </source>
</evidence>
<dbReference type="InterPro" id="IPR016181">
    <property type="entry name" value="Acyl_CoA_acyltransferase"/>
</dbReference>
<reference evidence="5" key="1">
    <citation type="submission" date="2023-06" db="EMBL/GenBank/DDBJ databases">
        <title>lsaBGC provides a comprehensive framework for evolutionary analysis of biosynthetic gene clusters within focal taxa.</title>
        <authorList>
            <person name="Salamzade R."/>
            <person name="Sandstrom S."/>
            <person name="Kalan L.R."/>
        </authorList>
    </citation>
    <scope>NUCLEOTIDE SEQUENCE</scope>
    <source>
        <strain evidence="5">P3-SID899</strain>
    </source>
</reference>
<dbReference type="AlphaFoldDB" id="A0AAP3ALS0"/>
<accession>A0AAP3ALS0</accession>
<comment type="similarity">
    <text evidence="3">Belongs to the acetyltransferase family. RimJ subfamily.</text>
</comment>
<dbReference type="InterPro" id="IPR051531">
    <property type="entry name" value="N-acetyltransferase"/>
</dbReference>
<comment type="caution">
    <text evidence="5">The sequence shown here is derived from an EMBL/GenBank/DDBJ whole genome shotgun (WGS) entry which is preliminary data.</text>
</comment>
<organism evidence="5 6">
    <name type="scientific">Micrococcus luteus</name>
    <name type="common">Micrococcus lysodeikticus</name>
    <dbReference type="NCBI Taxonomy" id="1270"/>
    <lineage>
        <taxon>Bacteria</taxon>
        <taxon>Bacillati</taxon>
        <taxon>Actinomycetota</taxon>
        <taxon>Actinomycetes</taxon>
        <taxon>Micrococcales</taxon>
        <taxon>Micrococcaceae</taxon>
        <taxon>Micrococcus</taxon>
    </lineage>
</organism>
<name>A0AAP3ALS0_MICLU</name>
<dbReference type="Proteomes" id="UP001205867">
    <property type="component" value="Unassembled WGS sequence"/>
</dbReference>
<evidence type="ECO:0000313" key="6">
    <source>
        <dbReference type="Proteomes" id="UP001205867"/>
    </source>
</evidence>
<dbReference type="PROSITE" id="PS51186">
    <property type="entry name" value="GNAT"/>
    <property type="match status" value="1"/>
</dbReference>
<gene>
    <name evidence="5" type="ORF">M3A82_010925</name>
</gene>
<dbReference type="SUPFAM" id="SSF55729">
    <property type="entry name" value="Acyl-CoA N-acyltransferases (Nat)"/>
    <property type="match status" value="1"/>
</dbReference>
<dbReference type="InterPro" id="IPR000182">
    <property type="entry name" value="GNAT_dom"/>
</dbReference>
<feature type="domain" description="N-acetyltransferase" evidence="4">
    <location>
        <begin position="17"/>
        <end position="187"/>
    </location>
</feature>
<dbReference type="GO" id="GO:0005737">
    <property type="term" value="C:cytoplasm"/>
    <property type="evidence" value="ECO:0007669"/>
    <property type="project" value="TreeGrafter"/>
</dbReference>
<evidence type="ECO:0000256" key="2">
    <source>
        <dbReference type="ARBA" id="ARBA00023315"/>
    </source>
</evidence>
<proteinExistence type="inferred from homology"/>
<keyword evidence="2" id="KW-0012">Acyltransferase</keyword>
<dbReference type="PANTHER" id="PTHR43792:SF8">
    <property type="entry name" value="[RIBOSOMAL PROTEIN US5]-ALANINE N-ACETYLTRANSFERASE"/>
    <property type="match status" value="1"/>
</dbReference>
<sequence length="208" mass="23487">MSWQRSPWPVTLRHGTLALRPLRRRDREAWEEQRAHNREWLTPWDATSPVPGAGPSSFGQVVRWHGRQGRDGSAYTWGMVLDDDRPDRDRLVGLLSLGGIQYGSLLSGSIGYWVDRREAGRGLTPTAVAMATDWAFRGAGLHRVEVNIRPENAASLRVVAKLGLRDEGLRRAYLHVDGAWRDHRTFAVTAEEVPEGLLARWLATRPRP</sequence>
<evidence type="ECO:0000313" key="5">
    <source>
        <dbReference type="EMBL" id="MCV7629837.1"/>
    </source>
</evidence>
<dbReference type="RefSeq" id="WP_206480942.1">
    <property type="nucleotide sequence ID" value="NZ_JANGFO010000003.1"/>
</dbReference>
<protein>
    <submittedName>
        <fullName evidence="5">GNAT family N-acetyltransferase</fullName>
    </submittedName>
</protein>